<dbReference type="Proteomes" id="UP000007838">
    <property type="component" value="Chromosome"/>
</dbReference>
<feature type="region of interest" description="Disordered" evidence="1">
    <location>
        <begin position="276"/>
        <end position="297"/>
    </location>
</feature>
<dbReference type="EMBL" id="CP002886">
    <property type="protein sequence ID" value="AEW74661.1"/>
    <property type="molecule type" value="Genomic_DNA"/>
</dbReference>
<proteinExistence type="predicted"/>
<feature type="region of interest" description="Disordered" evidence="1">
    <location>
        <begin position="121"/>
        <end position="149"/>
    </location>
</feature>
<dbReference type="AlphaFoldDB" id="G8LLM8"/>
<dbReference type="HOGENOM" id="CLU_731016_0_0_6"/>
<evidence type="ECO:0000256" key="1">
    <source>
        <dbReference type="SAM" id="MobiDB-lite"/>
    </source>
</evidence>
<reference evidence="2 3" key="1">
    <citation type="journal article" date="2011" name="Stand. Genomic Sci.">
        <title>Complete genome of the onion pathogen Enterobacter cloacae EcWSU1.</title>
        <authorList>
            <person name="Humann J.L."/>
            <person name="Wildung M."/>
            <person name="Cheng C.H."/>
            <person name="Lee T."/>
            <person name="Stewart J.E."/>
            <person name="Drew J.C."/>
            <person name="Triplett E.W."/>
            <person name="Main D."/>
            <person name="Schroeder B.K."/>
        </authorList>
    </citation>
    <scope>NUCLEOTIDE SEQUENCE [LARGE SCALE GENOMIC DNA]</scope>
    <source>
        <strain evidence="2 3">EcWSU1</strain>
    </source>
</reference>
<accession>G8LLM8</accession>
<protein>
    <submittedName>
        <fullName evidence="2">Uncharacterized protein</fullName>
    </submittedName>
</protein>
<sequence>MLQYQCRNRGRQYAHQRRTVNQLQTEARNHVTLFFIQTFNRTGDNTDGREVSEGDQEHGQDAFRAWRERAGNFLQIHHCNEFVRDQFGRHDTAYLQRFMCRNTHHPGNRVEDVAQNALEGDTQNRCEQGVQSRNQGNKADQHRRNDNRHFETSQNVLTQHFEEALTFMQICHLQVLFAFVNTVRVDQRENDKGTEHVQDQCGNHVFRFQHRHIRTHDRHGDGRHCGGCHGVHAVAGHLTEDVFIGDEVLRLTQDQGADGVERFQFTHAVNFGEYGTNGADNDGQHTNVLQNTDQRRDEDDRAQYLQEEERQTFVVHFTEDKVRPFVGESEQFFEHFGEAFYEAKPHVGVQEEPREQNFNNEKLNNKADADFFTVMADQ</sequence>
<feature type="compositionally biased region" description="Basic and acidic residues" evidence="1">
    <location>
        <begin position="139"/>
        <end position="149"/>
    </location>
</feature>
<evidence type="ECO:0000313" key="2">
    <source>
        <dbReference type="EMBL" id="AEW74661.1"/>
    </source>
</evidence>
<feature type="compositionally biased region" description="Polar residues" evidence="1">
    <location>
        <begin position="121"/>
        <end position="138"/>
    </location>
</feature>
<gene>
    <name evidence="2" type="ORF">EcWSU1_03233</name>
</gene>
<dbReference type="KEGG" id="eec:EcWSU1_03233"/>
<organism evidence="2 3">
    <name type="scientific">Enterobacter ludwigii</name>
    <dbReference type="NCBI Taxonomy" id="299767"/>
    <lineage>
        <taxon>Bacteria</taxon>
        <taxon>Pseudomonadati</taxon>
        <taxon>Pseudomonadota</taxon>
        <taxon>Gammaproteobacteria</taxon>
        <taxon>Enterobacterales</taxon>
        <taxon>Enterobacteriaceae</taxon>
        <taxon>Enterobacter</taxon>
        <taxon>Enterobacter cloacae complex</taxon>
    </lineage>
</organism>
<evidence type="ECO:0000313" key="3">
    <source>
        <dbReference type="Proteomes" id="UP000007838"/>
    </source>
</evidence>
<name>G8LLM8_9ENTR</name>